<dbReference type="Pfam" id="PF02163">
    <property type="entry name" value="Peptidase_M50"/>
    <property type="match status" value="1"/>
</dbReference>
<feature type="transmembrane region" description="Helical" evidence="8">
    <location>
        <begin position="185"/>
        <end position="210"/>
    </location>
</feature>
<sequence>MDPVDSAEIPPIEALQSVFSLHETRRDGERILYYGESLVPEQMLVREVWPSFRQAGYEIQVATTPAGREDIIVARPVTNGTDGIPWKNLGLFFATVLSTMIVGALAWYHVPGSEILSNPATVLQAWPFTAAVLGVLTTHELGHYALSRYHGVDVSLPYLIPFIVPFGTLGAIIQMRGQIPDRKALFDIGVAGPLAGLAATIVVTAVGLSLPPMTVPESMVRGSGQVIIFNNPPLLNLIAAILGEQTSYPDPTTTAHPVIIGGWVGMFFTVLNLLPVGQLDGGHIIRAMLGEAQERLVAFVPIALFGLAAYLHYGLGYSFNESVGIWAFWGFLSIFIAYRGPADPIDDAPIGPARIAVGLLTFVLGALCFLLVPIEVMTV</sequence>
<dbReference type="AlphaFoldDB" id="A0A482TIK6"/>
<accession>A0A482TIK6</accession>
<evidence type="ECO:0000256" key="5">
    <source>
        <dbReference type="ARBA" id="ARBA00022946"/>
    </source>
</evidence>
<evidence type="ECO:0000259" key="9">
    <source>
        <dbReference type="Pfam" id="PF02163"/>
    </source>
</evidence>
<feature type="domain" description="Peptidase M50" evidence="9">
    <location>
        <begin position="128"/>
        <end position="296"/>
    </location>
</feature>
<evidence type="ECO:0000256" key="6">
    <source>
        <dbReference type="ARBA" id="ARBA00022989"/>
    </source>
</evidence>
<keyword evidence="2 10" id="KW-0645">Protease</keyword>
<dbReference type="Proteomes" id="UP000294028">
    <property type="component" value="Unassembled WGS sequence"/>
</dbReference>
<dbReference type="PANTHER" id="PTHR31412">
    <property type="entry name" value="ZINC METALLOPROTEASE EGY1"/>
    <property type="match status" value="1"/>
</dbReference>
<dbReference type="InterPro" id="IPR044838">
    <property type="entry name" value="EGY1-like"/>
</dbReference>
<keyword evidence="3 8" id="KW-0812">Transmembrane</keyword>
<keyword evidence="4" id="KW-0378">Hydrolase</keyword>
<keyword evidence="5" id="KW-0809">Transit peptide</keyword>
<feature type="transmembrane region" description="Helical" evidence="8">
    <location>
        <begin position="323"/>
        <end position="341"/>
    </location>
</feature>
<dbReference type="GO" id="GO:0016020">
    <property type="term" value="C:membrane"/>
    <property type="evidence" value="ECO:0007669"/>
    <property type="project" value="UniProtKB-SubCell"/>
</dbReference>
<feature type="transmembrane region" description="Helical" evidence="8">
    <location>
        <begin position="115"/>
        <end position="136"/>
    </location>
</feature>
<dbReference type="GO" id="GO:0008233">
    <property type="term" value="F:peptidase activity"/>
    <property type="evidence" value="ECO:0007669"/>
    <property type="project" value="UniProtKB-KW"/>
</dbReference>
<evidence type="ECO:0000256" key="4">
    <source>
        <dbReference type="ARBA" id="ARBA00022801"/>
    </source>
</evidence>
<proteinExistence type="predicted"/>
<evidence type="ECO:0000313" key="11">
    <source>
        <dbReference type="Proteomes" id="UP000294028"/>
    </source>
</evidence>
<evidence type="ECO:0000256" key="8">
    <source>
        <dbReference type="SAM" id="Phobius"/>
    </source>
</evidence>
<feature type="transmembrane region" description="Helical" evidence="8">
    <location>
        <begin position="89"/>
        <end position="108"/>
    </location>
</feature>
<dbReference type="RefSeq" id="WP_129784194.1">
    <property type="nucleotide sequence ID" value="NZ_RZHH01000002.1"/>
</dbReference>
<evidence type="ECO:0000313" key="10">
    <source>
        <dbReference type="EMBL" id="RYJ13763.1"/>
    </source>
</evidence>
<organism evidence="10 11">
    <name type="scientific">Halogeometricum borinquense</name>
    <dbReference type="NCBI Taxonomy" id="60847"/>
    <lineage>
        <taxon>Archaea</taxon>
        <taxon>Methanobacteriati</taxon>
        <taxon>Methanobacteriota</taxon>
        <taxon>Stenosarchaea group</taxon>
        <taxon>Halobacteria</taxon>
        <taxon>Halobacteriales</taxon>
        <taxon>Haloferacaceae</taxon>
        <taxon>Halogeometricum</taxon>
    </lineage>
</organism>
<comment type="subcellular location">
    <subcellularLocation>
        <location evidence="1">Membrane</location>
        <topology evidence="1">Multi-pass membrane protein</topology>
    </subcellularLocation>
</comment>
<feature type="transmembrane region" description="Helical" evidence="8">
    <location>
        <begin position="255"/>
        <end position="275"/>
    </location>
</feature>
<dbReference type="EMBL" id="RZHH01000002">
    <property type="protein sequence ID" value="RYJ13763.1"/>
    <property type="molecule type" value="Genomic_DNA"/>
</dbReference>
<comment type="caution">
    <text evidence="10">The sequence shown here is derived from an EMBL/GenBank/DDBJ whole genome shotgun (WGS) entry which is preliminary data.</text>
</comment>
<evidence type="ECO:0000256" key="3">
    <source>
        <dbReference type="ARBA" id="ARBA00022692"/>
    </source>
</evidence>
<protein>
    <submittedName>
        <fullName evidence="10">Site-2 protease family protein</fullName>
    </submittedName>
</protein>
<keyword evidence="7 8" id="KW-0472">Membrane</keyword>
<feature type="transmembrane region" description="Helical" evidence="8">
    <location>
        <begin position="353"/>
        <end position="374"/>
    </location>
</feature>
<feature type="transmembrane region" description="Helical" evidence="8">
    <location>
        <begin position="156"/>
        <end position="173"/>
    </location>
</feature>
<name>A0A482TIK6_9EURY</name>
<evidence type="ECO:0000256" key="7">
    <source>
        <dbReference type="ARBA" id="ARBA00023136"/>
    </source>
</evidence>
<evidence type="ECO:0000256" key="1">
    <source>
        <dbReference type="ARBA" id="ARBA00004141"/>
    </source>
</evidence>
<evidence type="ECO:0000256" key="2">
    <source>
        <dbReference type="ARBA" id="ARBA00022670"/>
    </source>
</evidence>
<dbReference type="GO" id="GO:0006508">
    <property type="term" value="P:proteolysis"/>
    <property type="evidence" value="ECO:0007669"/>
    <property type="project" value="UniProtKB-KW"/>
</dbReference>
<reference evidence="10 11" key="1">
    <citation type="submission" date="2018-12" db="EMBL/GenBank/DDBJ databases">
        <title>Genome analysis provides insights into bioremediation potentialities of Halogeometricum borinquense strain N11.</title>
        <authorList>
            <person name="Najjari A."/>
            <person name="Youssef N."/>
            <person name="Fhoula I."/>
            <person name="Ben Dhia O."/>
            <person name="Mahjoubi M."/>
            <person name="Ouzari H.I."/>
            <person name="Cherif A."/>
        </authorList>
    </citation>
    <scope>NUCLEOTIDE SEQUENCE [LARGE SCALE GENOMIC DNA]</scope>
    <source>
        <strain evidence="10 11">N11</strain>
    </source>
</reference>
<feature type="transmembrane region" description="Helical" evidence="8">
    <location>
        <begin position="296"/>
        <end position="317"/>
    </location>
</feature>
<dbReference type="CDD" id="cd06160">
    <property type="entry name" value="S2P-M50_like_2"/>
    <property type="match status" value="1"/>
</dbReference>
<gene>
    <name evidence="10" type="ORF">ELS19_07160</name>
</gene>
<dbReference type="PANTHER" id="PTHR31412:SF0">
    <property type="entry name" value="ZINC METALLOPROTEASE EGY1, CHLOROPLASTIC-RELATED"/>
    <property type="match status" value="1"/>
</dbReference>
<keyword evidence="6 8" id="KW-1133">Transmembrane helix</keyword>
<dbReference type="InterPro" id="IPR008915">
    <property type="entry name" value="Peptidase_M50"/>
</dbReference>